<dbReference type="GO" id="GO:0015074">
    <property type="term" value="P:DNA integration"/>
    <property type="evidence" value="ECO:0007669"/>
    <property type="project" value="UniProtKB-KW"/>
</dbReference>
<evidence type="ECO:0000256" key="5">
    <source>
        <dbReference type="ARBA" id="ARBA00023172"/>
    </source>
</evidence>
<dbReference type="InterPro" id="IPR050090">
    <property type="entry name" value="Tyrosine_recombinase_XerCD"/>
</dbReference>
<dbReference type="Proteomes" id="UP000184301">
    <property type="component" value="Unassembled WGS sequence"/>
</dbReference>
<accession>A0A1M6LF83</accession>
<dbReference type="PROSITE" id="PS51900">
    <property type="entry name" value="CB"/>
    <property type="match status" value="1"/>
</dbReference>
<sequence>MASINRVMHKSGRIVYRIVICMGYDKQGNKLVKNLTYSVNQSATPKQQEKEALKYAMDMEDKIKYGYDFNAEKMSFEDFAYKWLENAKDNIAYGTYVGYEQLLKSKIIPYFKSYKVAHIKTPVIEAFYKTLVDEYSTGTINRYANVLSCIFKTAMRWNMIEHNPCREAKKPKKKQEETGLKYFTPKQALMFLKSLNLSYEVLHKGHQRTYDAGKTYFVNDFTKTLTVPTQYKVFYSLSLLCGFRKGETLALSWNDIDLEKKEISISKSIGRTETGFDTKDPKTSTSVRTVPFPDDILPLLREYKKEYALLRFKLGTAWQGDNSLFIQVDGKRMGNSTPYQYFITHLNRYNQWVKEHSEKAKAEGLEELPIIPLHGLRHSCATLLNYLEMNIIDISKILGHANCSTTMNIYAHSFEEQKRVASNKLNEFLRLNA</sequence>
<evidence type="ECO:0000256" key="6">
    <source>
        <dbReference type="PROSITE-ProRule" id="PRU01248"/>
    </source>
</evidence>
<evidence type="ECO:0000256" key="2">
    <source>
        <dbReference type="ARBA" id="ARBA00008857"/>
    </source>
</evidence>
<evidence type="ECO:0000259" key="7">
    <source>
        <dbReference type="PROSITE" id="PS51898"/>
    </source>
</evidence>
<dbReference type="AlphaFoldDB" id="A0A1M6LF83"/>
<dbReference type="InterPro" id="IPR002104">
    <property type="entry name" value="Integrase_catalytic"/>
</dbReference>
<evidence type="ECO:0000259" key="8">
    <source>
        <dbReference type="PROSITE" id="PS51900"/>
    </source>
</evidence>
<evidence type="ECO:0000313" key="9">
    <source>
        <dbReference type="EMBL" id="SHJ69788.1"/>
    </source>
</evidence>
<dbReference type="PANTHER" id="PTHR30349">
    <property type="entry name" value="PHAGE INTEGRASE-RELATED"/>
    <property type="match status" value="1"/>
</dbReference>
<evidence type="ECO:0000256" key="4">
    <source>
        <dbReference type="ARBA" id="ARBA00023125"/>
    </source>
</evidence>
<evidence type="ECO:0000256" key="1">
    <source>
        <dbReference type="ARBA" id="ARBA00003283"/>
    </source>
</evidence>
<evidence type="ECO:0000256" key="3">
    <source>
        <dbReference type="ARBA" id="ARBA00022908"/>
    </source>
</evidence>
<dbReference type="InterPro" id="IPR013762">
    <property type="entry name" value="Integrase-like_cat_sf"/>
</dbReference>
<dbReference type="EMBL" id="FQZY01000014">
    <property type="protein sequence ID" value="SHJ69788.1"/>
    <property type="molecule type" value="Genomic_DNA"/>
</dbReference>
<dbReference type="Pfam" id="PF00589">
    <property type="entry name" value="Phage_integrase"/>
    <property type="match status" value="1"/>
</dbReference>
<keyword evidence="5" id="KW-0233">DNA recombination</keyword>
<dbReference type="PANTHER" id="PTHR30349:SF41">
    <property type="entry name" value="INTEGRASE_RECOMBINASE PROTEIN MJ0367-RELATED"/>
    <property type="match status" value="1"/>
</dbReference>
<proteinExistence type="inferred from homology"/>
<gene>
    <name evidence="9" type="ORF">SAMN02745243_01173</name>
</gene>
<reference evidence="9 10" key="1">
    <citation type="submission" date="2016-11" db="EMBL/GenBank/DDBJ databases">
        <authorList>
            <person name="Jaros S."/>
            <person name="Januszkiewicz K."/>
            <person name="Wedrychowicz H."/>
        </authorList>
    </citation>
    <scope>NUCLEOTIDE SEQUENCE [LARGE SCALE GENOMIC DNA]</scope>
    <source>
        <strain evidence="9 10">DSM 15480</strain>
    </source>
</reference>
<protein>
    <submittedName>
        <fullName evidence="9">Site-specific recombinase XerD</fullName>
    </submittedName>
</protein>
<dbReference type="InterPro" id="IPR011010">
    <property type="entry name" value="DNA_brk_join_enz"/>
</dbReference>
<dbReference type="SUPFAM" id="SSF56349">
    <property type="entry name" value="DNA breaking-rejoining enzymes"/>
    <property type="match status" value="1"/>
</dbReference>
<dbReference type="InterPro" id="IPR044068">
    <property type="entry name" value="CB"/>
</dbReference>
<dbReference type="OrthoDB" id="9803188at2"/>
<dbReference type="Gene3D" id="1.10.443.10">
    <property type="entry name" value="Intergrase catalytic core"/>
    <property type="match status" value="1"/>
</dbReference>
<comment type="function">
    <text evidence="1">Site-specific tyrosine recombinase, which acts by catalyzing the cutting and rejoining of the recombining DNA molecules.</text>
</comment>
<organism evidence="9 10">
    <name type="scientific">Hespellia stercorisuis DSM 15480</name>
    <dbReference type="NCBI Taxonomy" id="1121950"/>
    <lineage>
        <taxon>Bacteria</taxon>
        <taxon>Bacillati</taxon>
        <taxon>Bacillota</taxon>
        <taxon>Clostridia</taxon>
        <taxon>Lachnospirales</taxon>
        <taxon>Lachnospiraceae</taxon>
        <taxon>Hespellia</taxon>
    </lineage>
</organism>
<comment type="similarity">
    <text evidence="2">Belongs to the 'phage' integrase family.</text>
</comment>
<dbReference type="Gene3D" id="1.10.150.130">
    <property type="match status" value="1"/>
</dbReference>
<keyword evidence="10" id="KW-1185">Reference proteome</keyword>
<dbReference type="InterPro" id="IPR010998">
    <property type="entry name" value="Integrase_recombinase_N"/>
</dbReference>
<feature type="domain" description="Core-binding (CB)" evidence="8">
    <location>
        <begin position="74"/>
        <end position="155"/>
    </location>
</feature>
<name>A0A1M6LF83_9FIRM</name>
<dbReference type="PROSITE" id="PS51898">
    <property type="entry name" value="TYR_RECOMBINASE"/>
    <property type="match status" value="1"/>
</dbReference>
<feature type="domain" description="Tyr recombinase" evidence="7">
    <location>
        <begin position="211"/>
        <end position="423"/>
    </location>
</feature>
<dbReference type="InterPro" id="IPR004107">
    <property type="entry name" value="Integrase_SAM-like_N"/>
</dbReference>
<dbReference type="GO" id="GO:0006310">
    <property type="term" value="P:DNA recombination"/>
    <property type="evidence" value="ECO:0007669"/>
    <property type="project" value="UniProtKB-KW"/>
</dbReference>
<dbReference type="GO" id="GO:0003677">
    <property type="term" value="F:DNA binding"/>
    <property type="evidence" value="ECO:0007669"/>
    <property type="project" value="UniProtKB-UniRule"/>
</dbReference>
<dbReference type="CDD" id="cd01189">
    <property type="entry name" value="INT_ICEBs1_C_like"/>
    <property type="match status" value="1"/>
</dbReference>
<dbReference type="Pfam" id="PF14659">
    <property type="entry name" value="Phage_int_SAM_3"/>
    <property type="match status" value="1"/>
</dbReference>
<evidence type="ECO:0000313" key="10">
    <source>
        <dbReference type="Proteomes" id="UP000184301"/>
    </source>
</evidence>
<keyword evidence="3" id="KW-0229">DNA integration</keyword>
<dbReference type="STRING" id="1121950.SAMN02745243_01173"/>
<keyword evidence="4 6" id="KW-0238">DNA-binding</keyword>
<dbReference type="RefSeq" id="WP_073106778.1">
    <property type="nucleotide sequence ID" value="NZ_FQZY01000014.1"/>
</dbReference>